<feature type="transmembrane region" description="Helical" evidence="10">
    <location>
        <begin position="64"/>
        <end position="87"/>
    </location>
</feature>
<evidence type="ECO:0000256" key="9">
    <source>
        <dbReference type="ARBA" id="ARBA00031636"/>
    </source>
</evidence>
<keyword evidence="4" id="KW-1003">Cell membrane</keyword>
<feature type="transmembrane region" description="Helical" evidence="10">
    <location>
        <begin position="201"/>
        <end position="220"/>
    </location>
</feature>
<comment type="subcellular location">
    <subcellularLocation>
        <location evidence="1">Cell membrane</location>
        <topology evidence="1">Multi-pass membrane protein</topology>
    </subcellularLocation>
</comment>
<accession>A0A9D9HMA3</accession>
<feature type="transmembrane region" description="Helical" evidence="10">
    <location>
        <begin position="99"/>
        <end position="122"/>
    </location>
</feature>
<dbReference type="GO" id="GO:0006811">
    <property type="term" value="P:monoatomic ion transport"/>
    <property type="evidence" value="ECO:0007669"/>
    <property type="project" value="UniProtKB-KW"/>
</dbReference>
<keyword evidence="3" id="KW-0050">Antiport</keyword>
<dbReference type="InterPro" id="IPR050222">
    <property type="entry name" value="MATE_MdtK"/>
</dbReference>
<evidence type="ECO:0000256" key="1">
    <source>
        <dbReference type="ARBA" id="ARBA00004651"/>
    </source>
</evidence>
<evidence type="ECO:0000256" key="6">
    <source>
        <dbReference type="ARBA" id="ARBA00022989"/>
    </source>
</evidence>
<feature type="transmembrane region" description="Helical" evidence="10">
    <location>
        <begin position="421"/>
        <end position="443"/>
    </location>
</feature>
<keyword evidence="6 10" id="KW-1133">Transmembrane helix</keyword>
<feature type="transmembrane region" description="Helical" evidence="10">
    <location>
        <begin position="393"/>
        <end position="415"/>
    </location>
</feature>
<evidence type="ECO:0000256" key="2">
    <source>
        <dbReference type="ARBA" id="ARBA00022448"/>
    </source>
</evidence>
<evidence type="ECO:0000313" key="11">
    <source>
        <dbReference type="EMBL" id="MBO8456458.1"/>
    </source>
</evidence>
<evidence type="ECO:0000256" key="10">
    <source>
        <dbReference type="SAM" id="Phobius"/>
    </source>
</evidence>
<evidence type="ECO:0000313" key="12">
    <source>
        <dbReference type="Proteomes" id="UP000823617"/>
    </source>
</evidence>
<dbReference type="NCBIfam" id="TIGR00797">
    <property type="entry name" value="matE"/>
    <property type="match status" value="1"/>
</dbReference>
<evidence type="ECO:0000256" key="7">
    <source>
        <dbReference type="ARBA" id="ARBA00023065"/>
    </source>
</evidence>
<feature type="transmembrane region" description="Helical" evidence="10">
    <location>
        <begin position="264"/>
        <end position="285"/>
    </location>
</feature>
<dbReference type="Pfam" id="PF01554">
    <property type="entry name" value="MatE"/>
    <property type="match status" value="2"/>
</dbReference>
<gene>
    <name evidence="11" type="ORF">IAC08_08695</name>
</gene>
<name>A0A9D9HMA3_9BACT</name>
<comment type="caution">
    <text evidence="11">The sequence shown here is derived from an EMBL/GenBank/DDBJ whole genome shotgun (WGS) entry which is preliminary data.</text>
</comment>
<dbReference type="AlphaFoldDB" id="A0A9D9HMA3"/>
<feature type="transmembrane region" description="Helical" evidence="10">
    <location>
        <begin position="368"/>
        <end position="386"/>
    </location>
</feature>
<organism evidence="11 12">
    <name type="scientific">Candidatus Cryptobacteroides intestinigallinarum</name>
    <dbReference type="NCBI Taxonomy" id="2840767"/>
    <lineage>
        <taxon>Bacteria</taxon>
        <taxon>Pseudomonadati</taxon>
        <taxon>Bacteroidota</taxon>
        <taxon>Bacteroidia</taxon>
        <taxon>Bacteroidales</taxon>
        <taxon>Candidatus Cryptobacteroides</taxon>
    </lineage>
</organism>
<feature type="transmembrane region" description="Helical" evidence="10">
    <location>
        <begin position="241"/>
        <end position="258"/>
    </location>
</feature>
<sequence length="449" mass="48460">MGLRSLTSHREIDLTGGRITSSILRFALPMALGNLLQQFYNIADTAIVGRFIGPGALAAVGSSYSLTTFLLSVIIGLCMGSSVLFSIKTGAGDKAGLRRSVFTAFILIGSVTLAVTFLILLLLDPAIRLMNVPMEIFHDTRIYLAIVCAGIPLTFIFNFFAYLLRSIGNSATPLWFLGISVLMNIVLDLLLIPGFGMGTGGAALATVISQGFSAAALAWYTLVKYRELIPRKEDMSISRKGLTLISSYSFLTCIQQSVMNFGILMVQGLVNTFGTAVMAAFATAVKIDAFAYMPVQDFGNAFSTFVAQNYGAGKADRIRKGVKSAFLCSGAYALAVSVCIFAAAPLLMKAFTGNEPDVIAYGVRYLRIEGSFYVGIAWLFLFYGLFRAVGRPGFSLVLTIISLGLRVAISYAFAPDFGLDWIWWSIPIGWIAADAIGAMKYLAVKKDRI</sequence>
<dbReference type="EMBL" id="JADIMK010000095">
    <property type="protein sequence ID" value="MBO8456458.1"/>
    <property type="molecule type" value="Genomic_DNA"/>
</dbReference>
<dbReference type="PIRSF" id="PIRSF006603">
    <property type="entry name" value="DinF"/>
    <property type="match status" value="1"/>
</dbReference>
<dbReference type="GO" id="GO:0015297">
    <property type="term" value="F:antiporter activity"/>
    <property type="evidence" value="ECO:0007669"/>
    <property type="project" value="UniProtKB-KW"/>
</dbReference>
<evidence type="ECO:0000256" key="5">
    <source>
        <dbReference type="ARBA" id="ARBA00022692"/>
    </source>
</evidence>
<keyword evidence="2" id="KW-0813">Transport</keyword>
<reference evidence="11" key="2">
    <citation type="journal article" date="2021" name="PeerJ">
        <title>Extensive microbial diversity within the chicken gut microbiome revealed by metagenomics and culture.</title>
        <authorList>
            <person name="Gilroy R."/>
            <person name="Ravi A."/>
            <person name="Getino M."/>
            <person name="Pursley I."/>
            <person name="Horton D.L."/>
            <person name="Alikhan N.F."/>
            <person name="Baker D."/>
            <person name="Gharbi K."/>
            <person name="Hall N."/>
            <person name="Watson M."/>
            <person name="Adriaenssens E.M."/>
            <person name="Foster-Nyarko E."/>
            <person name="Jarju S."/>
            <person name="Secka A."/>
            <person name="Antonio M."/>
            <person name="Oren A."/>
            <person name="Chaudhuri R.R."/>
            <person name="La Ragione R."/>
            <person name="Hildebrand F."/>
            <person name="Pallen M.J."/>
        </authorList>
    </citation>
    <scope>NUCLEOTIDE SEQUENCE</scope>
    <source>
        <strain evidence="11">B1-3475</strain>
    </source>
</reference>
<keyword evidence="8 10" id="KW-0472">Membrane</keyword>
<feature type="transmembrane region" description="Helical" evidence="10">
    <location>
        <begin position="324"/>
        <end position="348"/>
    </location>
</feature>
<proteinExistence type="predicted"/>
<dbReference type="PANTHER" id="PTHR43298:SF2">
    <property type="entry name" value="FMN_FAD EXPORTER YEEO-RELATED"/>
    <property type="match status" value="1"/>
</dbReference>
<reference evidence="11" key="1">
    <citation type="submission" date="2020-10" db="EMBL/GenBank/DDBJ databases">
        <authorList>
            <person name="Gilroy R."/>
        </authorList>
    </citation>
    <scope>NUCLEOTIDE SEQUENCE</scope>
    <source>
        <strain evidence="11">B1-3475</strain>
    </source>
</reference>
<dbReference type="InterPro" id="IPR048279">
    <property type="entry name" value="MdtK-like"/>
</dbReference>
<feature type="transmembrane region" description="Helical" evidence="10">
    <location>
        <begin position="142"/>
        <end position="162"/>
    </location>
</feature>
<dbReference type="GO" id="GO:0005886">
    <property type="term" value="C:plasma membrane"/>
    <property type="evidence" value="ECO:0007669"/>
    <property type="project" value="UniProtKB-SubCell"/>
</dbReference>
<dbReference type="CDD" id="cd13138">
    <property type="entry name" value="MATE_yoeA_like"/>
    <property type="match status" value="1"/>
</dbReference>
<evidence type="ECO:0000256" key="3">
    <source>
        <dbReference type="ARBA" id="ARBA00022449"/>
    </source>
</evidence>
<evidence type="ECO:0000256" key="4">
    <source>
        <dbReference type="ARBA" id="ARBA00022475"/>
    </source>
</evidence>
<protein>
    <recommendedName>
        <fullName evidence="9">Multidrug-efflux transporter</fullName>
    </recommendedName>
</protein>
<feature type="transmembrane region" description="Helical" evidence="10">
    <location>
        <begin position="174"/>
        <end position="195"/>
    </location>
</feature>
<keyword evidence="7" id="KW-0406">Ion transport</keyword>
<dbReference type="InterPro" id="IPR002528">
    <property type="entry name" value="MATE_fam"/>
</dbReference>
<evidence type="ECO:0000256" key="8">
    <source>
        <dbReference type="ARBA" id="ARBA00023136"/>
    </source>
</evidence>
<dbReference type="GO" id="GO:0042910">
    <property type="term" value="F:xenobiotic transmembrane transporter activity"/>
    <property type="evidence" value="ECO:0007669"/>
    <property type="project" value="InterPro"/>
</dbReference>
<dbReference type="Proteomes" id="UP000823617">
    <property type="component" value="Unassembled WGS sequence"/>
</dbReference>
<keyword evidence="5 10" id="KW-0812">Transmembrane</keyword>
<dbReference type="PANTHER" id="PTHR43298">
    <property type="entry name" value="MULTIDRUG RESISTANCE PROTEIN NORM-RELATED"/>
    <property type="match status" value="1"/>
</dbReference>